<protein>
    <recommendedName>
        <fullName evidence="3">DUF4352 domain-containing protein</fullName>
    </recommendedName>
</protein>
<dbReference type="GeneID" id="29814177"/>
<dbReference type="Pfam" id="PF11611">
    <property type="entry name" value="DUF4352"/>
    <property type="match status" value="1"/>
</dbReference>
<sequence>MFRNIVGLVILMFLLVGSLGACANKERTNHVRQTTNDTGNVNNVNDPLTVKQGAKLGNNYGVRLNSVHKDGNELVLTVTLENKEPKKLVISPDLFQLKNNDEEQLDFIRADFNKDLAPGKKMEGTLTYKLTGKAPYRFIATSVHSTADKAEWEIDEKDL</sequence>
<reference evidence="4 5" key="1">
    <citation type="submission" date="2016-11" db="EMBL/GenBank/DDBJ databases">
        <authorList>
            <person name="Varghese N."/>
            <person name="Submissions S."/>
        </authorList>
    </citation>
    <scope>NUCLEOTIDE SEQUENCE [LARGE SCALE GENOMIC DNA]</scope>
    <source>
        <strain evidence="4 5">DSM 1</strain>
    </source>
</reference>
<dbReference type="KEGG" id="bcoa:BF29_2154"/>
<dbReference type="EMBL" id="FQUB01000110">
    <property type="protein sequence ID" value="SHF99375.1"/>
    <property type="molecule type" value="Genomic_DNA"/>
</dbReference>
<keyword evidence="1 2" id="KW-0732">Signal</keyword>
<feature type="signal peptide" evidence="2">
    <location>
        <begin position="1"/>
        <end position="23"/>
    </location>
</feature>
<evidence type="ECO:0000313" key="5">
    <source>
        <dbReference type="Proteomes" id="UP000184029"/>
    </source>
</evidence>
<evidence type="ECO:0000259" key="3">
    <source>
        <dbReference type="Pfam" id="PF11611"/>
    </source>
</evidence>
<gene>
    <name evidence="4" type="ORF">SAMN02745208_03035</name>
</gene>
<accession>A0A8B4BYN5</accession>
<comment type="caution">
    <text evidence="4">The sequence shown here is derived from an EMBL/GenBank/DDBJ whole genome shotgun (WGS) entry which is preliminary data.</text>
</comment>
<dbReference type="InterPro" id="IPR029050">
    <property type="entry name" value="Immunoprotect_excell_Ig-like"/>
</dbReference>
<dbReference type="Proteomes" id="UP000184029">
    <property type="component" value="Unassembled WGS sequence"/>
</dbReference>
<organism evidence="4 5">
    <name type="scientific">Heyndrickxia coagulans DSM 1 = ATCC 7050</name>
    <dbReference type="NCBI Taxonomy" id="1121088"/>
    <lineage>
        <taxon>Bacteria</taxon>
        <taxon>Bacillati</taxon>
        <taxon>Bacillota</taxon>
        <taxon>Bacilli</taxon>
        <taxon>Bacillales</taxon>
        <taxon>Bacillaceae</taxon>
        <taxon>Heyndrickxia</taxon>
    </lineage>
</organism>
<dbReference type="Gene3D" id="2.60.40.1240">
    <property type="match status" value="1"/>
</dbReference>
<feature type="chain" id="PRO_5032524370" description="DUF4352 domain-containing protein" evidence="2">
    <location>
        <begin position="24"/>
        <end position="159"/>
    </location>
</feature>
<dbReference type="AlphaFoldDB" id="A0A8B4BYN5"/>
<evidence type="ECO:0000313" key="4">
    <source>
        <dbReference type="EMBL" id="SHF99375.1"/>
    </source>
</evidence>
<proteinExistence type="predicted"/>
<dbReference type="InterPro" id="IPR029051">
    <property type="entry name" value="DUF4352"/>
</dbReference>
<name>A0A8B4BYN5_HEYCO</name>
<dbReference type="PROSITE" id="PS51257">
    <property type="entry name" value="PROKAR_LIPOPROTEIN"/>
    <property type="match status" value="1"/>
</dbReference>
<evidence type="ECO:0000256" key="1">
    <source>
        <dbReference type="ARBA" id="ARBA00022729"/>
    </source>
</evidence>
<feature type="domain" description="DUF4352" evidence="3">
    <location>
        <begin position="63"/>
        <end position="142"/>
    </location>
</feature>
<dbReference type="RefSeq" id="WP_029143098.1">
    <property type="nucleotide sequence ID" value="NZ_ALAS01000111.1"/>
</dbReference>
<evidence type="ECO:0000256" key="2">
    <source>
        <dbReference type="SAM" id="SignalP"/>
    </source>
</evidence>